<protein>
    <submittedName>
        <fullName evidence="8">Tyrosine kinase receptor Cad96Ca</fullName>
    </submittedName>
</protein>
<keyword evidence="5" id="KW-0812">Transmembrane</keyword>
<comment type="subcellular location">
    <subcellularLocation>
        <location evidence="1">Membrane</location>
        <topology evidence="1">Single-pass membrane protein</topology>
    </subcellularLocation>
</comment>
<dbReference type="Gene3D" id="3.30.200.20">
    <property type="entry name" value="Phosphorylase Kinase, domain 1"/>
    <property type="match status" value="1"/>
</dbReference>
<evidence type="ECO:0000256" key="4">
    <source>
        <dbReference type="SAM" id="MobiDB-lite"/>
    </source>
</evidence>
<dbReference type="InterPro" id="IPR001245">
    <property type="entry name" value="Ser-Thr/Tyr_kinase_cat_dom"/>
</dbReference>
<feature type="binding site" evidence="3">
    <location>
        <position position="841"/>
    </location>
    <ligand>
        <name>ATP</name>
        <dbReference type="ChEBI" id="CHEBI:30616"/>
    </ligand>
</feature>
<dbReference type="SMART" id="SM00219">
    <property type="entry name" value="TyrKc"/>
    <property type="match status" value="1"/>
</dbReference>
<feature type="domain" description="Protein kinase" evidence="7">
    <location>
        <begin position="802"/>
        <end position="1143"/>
    </location>
</feature>
<gene>
    <name evidence="8" type="primary">Cad96Ca_6</name>
    <name evidence="8" type="ORF">c3_g1_i5</name>
</gene>
<dbReference type="GO" id="GO:0004714">
    <property type="term" value="F:transmembrane receptor protein tyrosine kinase activity"/>
    <property type="evidence" value="ECO:0007669"/>
    <property type="project" value="UniProtKB-EC"/>
</dbReference>
<keyword evidence="8" id="KW-0808">Transferase</keyword>
<dbReference type="InterPro" id="IPR011009">
    <property type="entry name" value="Kinase-like_dom_sf"/>
</dbReference>
<proteinExistence type="predicted"/>
<feature type="region of interest" description="Disordered" evidence="4">
    <location>
        <begin position="616"/>
        <end position="645"/>
    </location>
</feature>
<dbReference type="Gene3D" id="1.10.510.10">
    <property type="entry name" value="Transferase(Phosphotransferase) domain 1"/>
    <property type="match status" value="1"/>
</dbReference>
<dbReference type="AlphaFoldDB" id="A0A0K8VRL3"/>
<feature type="transmembrane region" description="Helical" evidence="5">
    <location>
        <begin position="693"/>
        <end position="714"/>
    </location>
</feature>
<keyword evidence="5" id="KW-0472">Membrane</keyword>
<keyword evidence="8" id="KW-0418">Kinase</keyword>
<evidence type="ECO:0000313" key="8">
    <source>
        <dbReference type="EMBL" id="JAI41517.1"/>
    </source>
</evidence>
<dbReference type="Pfam" id="PF07714">
    <property type="entry name" value="PK_Tyr_Ser-Thr"/>
    <property type="match status" value="2"/>
</dbReference>
<dbReference type="GO" id="GO:0043235">
    <property type="term" value="C:receptor complex"/>
    <property type="evidence" value="ECO:0007669"/>
    <property type="project" value="TreeGrafter"/>
</dbReference>
<feature type="region of interest" description="Disordered" evidence="4">
    <location>
        <begin position="129"/>
        <end position="148"/>
    </location>
</feature>
<dbReference type="InterPro" id="IPR008266">
    <property type="entry name" value="Tyr_kinase_AS"/>
</dbReference>
<keyword evidence="3" id="KW-0547">Nucleotide-binding</keyword>
<dbReference type="EMBL" id="GDHF01010797">
    <property type="protein sequence ID" value="JAI41517.1"/>
    <property type="molecule type" value="Transcribed_RNA"/>
</dbReference>
<organism evidence="8">
    <name type="scientific">Bactrocera latifrons</name>
    <name type="common">Malaysian fruit fly</name>
    <name type="synonym">Chaetodacus latifrons</name>
    <dbReference type="NCBI Taxonomy" id="174628"/>
    <lineage>
        <taxon>Eukaryota</taxon>
        <taxon>Metazoa</taxon>
        <taxon>Ecdysozoa</taxon>
        <taxon>Arthropoda</taxon>
        <taxon>Hexapoda</taxon>
        <taxon>Insecta</taxon>
        <taxon>Pterygota</taxon>
        <taxon>Neoptera</taxon>
        <taxon>Endopterygota</taxon>
        <taxon>Diptera</taxon>
        <taxon>Brachycera</taxon>
        <taxon>Muscomorpha</taxon>
        <taxon>Tephritoidea</taxon>
        <taxon>Tephritidae</taxon>
        <taxon>Bactrocera</taxon>
        <taxon>Bactrocera</taxon>
    </lineage>
</organism>
<feature type="compositionally biased region" description="Polar residues" evidence="4">
    <location>
        <begin position="129"/>
        <end position="147"/>
    </location>
</feature>
<comment type="catalytic activity">
    <reaction evidence="2">
        <text>L-tyrosyl-[protein] + ATP = O-phospho-L-tyrosyl-[protein] + ADP + H(+)</text>
        <dbReference type="Rhea" id="RHEA:10596"/>
        <dbReference type="Rhea" id="RHEA-COMP:10136"/>
        <dbReference type="Rhea" id="RHEA-COMP:20101"/>
        <dbReference type="ChEBI" id="CHEBI:15378"/>
        <dbReference type="ChEBI" id="CHEBI:30616"/>
        <dbReference type="ChEBI" id="CHEBI:46858"/>
        <dbReference type="ChEBI" id="CHEBI:61978"/>
        <dbReference type="ChEBI" id="CHEBI:456216"/>
        <dbReference type="EC" id="2.7.10.1"/>
    </reaction>
</comment>
<dbReference type="InterPro" id="IPR000719">
    <property type="entry name" value="Prot_kinase_dom"/>
</dbReference>
<dbReference type="InterPro" id="IPR050122">
    <property type="entry name" value="RTK"/>
</dbReference>
<dbReference type="GO" id="GO:0005524">
    <property type="term" value="F:ATP binding"/>
    <property type="evidence" value="ECO:0007669"/>
    <property type="project" value="UniProtKB-UniRule"/>
</dbReference>
<dbReference type="SMART" id="SM00220">
    <property type="entry name" value="S_TKc"/>
    <property type="match status" value="1"/>
</dbReference>
<keyword evidence="5" id="KW-1133">Transmembrane helix</keyword>
<dbReference type="PROSITE" id="PS00107">
    <property type="entry name" value="PROTEIN_KINASE_ATP"/>
    <property type="match status" value="1"/>
</dbReference>
<dbReference type="PANTHER" id="PTHR24416:SF481">
    <property type="entry name" value="TIE-LIKE RECEPTOR TYROSINE KINASE"/>
    <property type="match status" value="1"/>
</dbReference>
<accession>A0A0K8VRL3</accession>
<evidence type="ECO:0000256" key="5">
    <source>
        <dbReference type="SAM" id="Phobius"/>
    </source>
</evidence>
<dbReference type="PANTHER" id="PTHR24416">
    <property type="entry name" value="TYROSINE-PROTEIN KINASE RECEPTOR"/>
    <property type="match status" value="1"/>
</dbReference>
<reference evidence="8" key="1">
    <citation type="submission" date="2015-06" db="EMBL/GenBank/DDBJ databases">
        <authorList>
            <person name="Hoefler B.C."/>
            <person name="Straight P.D."/>
        </authorList>
    </citation>
    <scope>NUCLEOTIDE SEQUENCE</scope>
</reference>
<feature type="signal peptide" evidence="6">
    <location>
        <begin position="1"/>
        <end position="27"/>
    </location>
</feature>
<feature type="chain" id="PRO_5005522363" evidence="6">
    <location>
        <begin position="28"/>
        <end position="1180"/>
    </location>
</feature>
<keyword evidence="3" id="KW-0067">ATP-binding</keyword>
<sequence length="1180" mass="132716">MYNQKCARATELIVVVLLFTVFSSSNGKNLVIPQRGKSDIFNSEYERVQQKSMPMEFVNVSEVERGKKINQRLQPRSVKYKYFALESGTDVSISSTIVPLQNSTELDTDEKTSGDTLSMVEALTDPSFITPTTRRPVRLSTSSNISSQERERRLMMVLAARRNALPRVGVRTSLGTTERSSSLETTSKAPGDVRSDCLKNCTKNFTRRTTASCMRKCSNLTRTKNGTIIIHESSLTGSATLTTDRDNNEILFTDESSHGLFIVAKGQNDTSNHIQDVMKNLKVRPKNKDLSSVTITSSSIEEDDIQPYLYFGEKLPPIKPGTLKITSVSEGLPRLLGISAKKLGSTTPSSHVSSSTLTAVERSRSRYKYRDRGYNYSRRSSTHASAITSGGTKSGLIFNNESIASFIKENNEQNMDQSVVLQFTKLPSVTSTVVSSTPLLITVSDESNETSGPIQTTTEFTKNFVSDSPITLYRTTLRVPSANATMKTFVRNTTVPNESIIKITSRAFRKLSPVSPTVRLRTVDEEGIRNPDFLNQKVTQEISSHETVKPTTNNTISRTIVKEDIEKLRALGPSLTQEIKNDENIVIFLNQSSRDRSNAEIEITDKPGEILHPTLKSRHSYENPITETPSMPSESSSSNSNEDMEPSLVGVIETAPIKKQTQLEQTNINRADIKYTFVANGREVSLDMRRVNIATMVLAGIGIIPLCALTLYLVRSYIFRRTVKIEEDFDVCIGDQQPISPVKKLDSKFQNKIEKENYEIDHHRSDHPKAINKVTSRKTNEDMRFDEQCSVTSEQEFDRSNIRLKSLLGEGNFGQVWKAEADNLSGHFGGTRIVAVKTIRKFNPQSSLKEEADIMRKLGSHQNVVTLLGVCLEIEPHMLIMEYAMRGRLLSLLRAARSAVNILPASVPGGRSSTPLSPRTLGGFALDIACGMEYIAEKRIVHRDLAARNVLLDHNGVCKICDFGMSIDLDGEYKQQEVDLKSANKIISSNTKRKLDFGSRFIINHWNNNFNTNQISTKDAIEKKTHTHDHSHAHDSMSRRPALPIRWMAPEALQYHIFTHETDVWAFGIVLWEISTLGSTPYANLTGREVIRRVPNGLRPELPKESRLEFYNLMTRCWHKDCHLRPSFSYARQEISRSLHKWEEDDSAESDYMDVSGFSEDMEHGMVYFNQRISEFECEI</sequence>
<evidence type="ECO:0000256" key="1">
    <source>
        <dbReference type="ARBA" id="ARBA00004167"/>
    </source>
</evidence>
<evidence type="ECO:0000259" key="7">
    <source>
        <dbReference type="PROSITE" id="PS50011"/>
    </source>
</evidence>
<evidence type="ECO:0000256" key="2">
    <source>
        <dbReference type="ARBA" id="ARBA00051243"/>
    </source>
</evidence>
<dbReference type="PROSITE" id="PS00109">
    <property type="entry name" value="PROTEIN_KINASE_TYR"/>
    <property type="match status" value="1"/>
</dbReference>
<evidence type="ECO:0000256" key="3">
    <source>
        <dbReference type="PROSITE-ProRule" id="PRU10141"/>
    </source>
</evidence>
<dbReference type="GO" id="GO:0005886">
    <property type="term" value="C:plasma membrane"/>
    <property type="evidence" value="ECO:0007669"/>
    <property type="project" value="TreeGrafter"/>
</dbReference>
<dbReference type="OrthoDB" id="3256376at2759"/>
<name>A0A0K8VRL3_BACLA</name>
<dbReference type="InterPro" id="IPR020635">
    <property type="entry name" value="Tyr_kinase_cat_dom"/>
</dbReference>
<evidence type="ECO:0000256" key="6">
    <source>
        <dbReference type="SAM" id="SignalP"/>
    </source>
</evidence>
<dbReference type="SUPFAM" id="SSF56112">
    <property type="entry name" value="Protein kinase-like (PK-like)"/>
    <property type="match status" value="1"/>
</dbReference>
<dbReference type="GO" id="GO:0007169">
    <property type="term" value="P:cell surface receptor protein tyrosine kinase signaling pathway"/>
    <property type="evidence" value="ECO:0007669"/>
    <property type="project" value="TreeGrafter"/>
</dbReference>
<keyword evidence="6" id="KW-0732">Signal</keyword>
<feature type="compositionally biased region" description="Low complexity" evidence="4">
    <location>
        <begin position="629"/>
        <end position="641"/>
    </location>
</feature>
<dbReference type="CDD" id="cd00192">
    <property type="entry name" value="PTKc"/>
    <property type="match status" value="1"/>
</dbReference>
<dbReference type="PROSITE" id="PS50011">
    <property type="entry name" value="PROTEIN_KINASE_DOM"/>
    <property type="match status" value="1"/>
</dbReference>
<keyword evidence="8" id="KW-0675">Receptor</keyword>
<dbReference type="InterPro" id="IPR017441">
    <property type="entry name" value="Protein_kinase_ATP_BS"/>
</dbReference>